<sequence>MAPCCATSGPPFAIRRPILPPAAPSETTLLPPRLYKLHNAAAALLTYKCRDGRHNPSESHTDKQCFALHPNLLDEYRACLKLRKLKTYPASHLTSAFSVATTRMPAQDISLKAMNHIPPLQLLLQHSSDCSDHSS</sequence>
<comment type="caution">
    <text evidence="1">The sequence shown here is derived from an EMBL/GenBank/DDBJ whole genome shotgun (WGS) entry which is preliminary data.</text>
</comment>
<evidence type="ECO:0000313" key="2">
    <source>
        <dbReference type="Proteomes" id="UP000037035"/>
    </source>
</evidence>
<gene>
    <name evidence="1" type="ORF">VP01_2418g2</name>
</gene>
<organism evidence="1 2">
    <name type="scientific">Puccinia sorghi</name>
    <dbReference type="NCBI Taxonomy" id="27349"/>
    <lineage>
        <taxon>Eukaryota</taxon>
        <taxon>Fungi</taxon>
        <taxon>Dikarya</taxon>
        <taxon>Basidiomycota</taxon>
        <taxon>Pucciniomycotina</taxon>
        <taxon>Pucciniomycetes</taxon>
        <taxon>Pucciniales</taxon>
        <taxon>Pucciniaceae</taxon>
        <taxon>Puccinia</taxon>
    </lineage>
</organism>
<accession>A0A0L6V6P7</accession>
<reference evidence="1 2" key="1">
    <citation type="submission" date="2015-08" db="EMBL/GenBank/DDBJ databases">
        <title>Next Generation Sequencing and Analysis of the Genome of Puccinia sorghi L Schw, the Causal Agent of Maize Common Rust.</title>
        <authorList>
            <person name="Rochi L."/>
            <person name="Burguener G."/>
            <person name="Darino M."/>
            <person name="Turjanski A."/>
            <person name="Kreff E."/>
            <person name="Dieguez M.J."/>
            <person name="Sacco F."/>
        </authorList>
    </citation>
    <scope>NUCLEOTIDE SEQUENCE [LARGE SCALE GENOMIC DNA]</scope>
    <source>
        <strain evidence="1 2">RO10H11247</strain>
    </source>
</reference>
<dbReference type="Proteomes" id="UP000037035">
    <property type="component" value="Unassembled WGS sequence"/>
</dbReference>
<evidence type="ECO:0000313" key="1">
    <source>
        <dbReference type="EMBL" id="KNZ56374.1"/>
    </source>
</evidence>
<protein>
    <submittedName>
        <fullName evidence="1">Uncharacterized protein</fullName>
    </submittedName>
</protein>
<dbReference type="OrthoDB" id="10593560at2759"/>
<dbReference type="EMBL" id="LAVV01007301">
    <property type="protein sequence ID" value="KNZ56374.1"/>
    <property type="molecule type" value="Genomic_DNA"/>
</dbReference>
<proteinExistence type="predicted"/>
<dbReference type="AlphaFoldDB" id="A0A0L6V6P7"/>
<dbReference type="VEuPathDB" id="FungiDB:VP01_2418g2"/>
<name>A0A0L6V6P7_9BASI</name>
<keyword evidence="2" id="KW-1185">Reference proteome</keyword>